<gene>
    <name evidence="2" type="ORF">J2751_001947</name>
</gene>
<evidence type="ECO:0000313" key="3">
    <source>
        <dbReference type="Proteomes" id="UP000823588"/>
    </source>
</evidence>
<dbReference type="Proteomes" id="UP000823588">
    <property type="component" value="Unassembled WGS sequence"/>
</dbReference>
<organism evidence="2 3">
    <name type="scientific">Halorubrum alkaliphilum</name>
    <dbReference type="NCBI Taxonomy" id="261290"/>
    <lineage>
        <taxon>Archaea</taxon>
        <taxon>Methanobacteriati</taxon>
        <taxon>Methanobacteriota</taxon>
        <taxon>Stenosarchaea group</taxon>
        <taxon>Halobacteria</taxon>
        <taxon>Halobacteriales</taxon>
        <taxon>Haloferacaceae</taxon>
        <taxon>Halorubrum</taxon>
    </lineage>
</organism>
<sequence length="89" mass="9723">MTAPYIHPKIEDVSVDPRHGERVDLVLVVEEGVVSEVVETISMMDGATLLRELDGGVLTMDVAESQLERIIEIEGVLSASPDKEAEILH</sequence>
<dbReference type="RefSeq" id="WP_209485540.1">
    <property type="nucleotide sequence ID" value="NZ_JAGGKQ010000013.1"/>
</dbReference>
<dbReference type="InterPro" id="IPR058957">
    <property type="entry name" value="Peptidase_inhib_put_dom"/>
</dbReference>
<dbReference type="Pfam" id="PF26036">
    <property type="entry name" value="Peptidase_inhib_put"/>
    <property type="match status" value="1"/>
</dbReference>
<accession>A0A8T4GHP0</accession>
<comment type="caution">
    <text evidence="2">The sequence shown here is derived from an EMBL/GenBank/DDBJ whole genome shotgun (WGS) entry which is preliminary data.</text>
</comment>
<proteinExistence type="predicted"/>
<evidence type="ECO:0000313" key="2">
    <source>
        <dbReference type="EMBL" id="MBP1922931.1"/>
    </source>
</evidence>
<evidence type="ECO:0000259" key="1">
    <source>
        <dbReference type="Pfam" id="PF26036"/>
    </source>
</evidence>
<dbReference type="EMBL" id="JAGGKQ010000013">
    <property type="protein sequence ID" value="MBP1922931.1"/>
    <property type="molecule type" value="Genomic_DNA"/>
</dbReference>
<reference evidence="2" key="1">
    <citation type="submission" date="2021-03" db="EMBL/GenBank/DDBJ databases">
        <title>Genomic Encyclopedia of Type Strains, Phase IV (KMG-IV): sequencing the most valuable type-strain genomes for metagenomic binning, comparative biology and taxonomic classification.</title>
        <authorList>
            <person name="Goeker M."/>
        </authorList>
    </citation>
    <scope>NUCLEOTIDE SEQUENCE</scope>
    <source>
        <strain evidence="2">DSM 23564</strain>
    </source>
</reference>
<name>A0A8T4GHP0_9EURY</name>
<protein>
    <recommendedName>
        <fullName evidence="1">Putative peptidase inhibitor domain-containing protein</fullName>
    </recommendedName>
</protein>
<dbReference type="AlphaFoldDB" id="A0A8T4GHP0"/>
<keyword evidence="3" id="KW-1185">Reference proteome</keyword>
<feature type="domain" description="Putative peptidase inhibitor" evidence="1">
    <location>
        <begin position="5"/>
        <end position="82"/>
    </location>
</feature>